<dbReference type="EMBL" id="ML979037">
    <property type="protein sequence ID" value="KAF1922298.1"/>
    <property type="molecule type" value="Genomic_DNA"/>
</dbReference>
<organism evidence="2 3">
    <name type="scientific">Didymella exigua CBS 183.55</name>
    <dbReference type="NCBI Taxonomy" id="1150837"/>
    <lineage>
        <taxon>Eukaryota</taxon>
        <taxon>Fungi</taxon>
        <taxon>Dikarya</taxon>
        <taxon>Ascomycota</taxon>
        <taxon>Pezizomycotina</taxon>
        <taxon>Dothideomycetes</taxon>
        <taxon>Pleosporomycetidae</taxon>
        <taxon>Pleosporales</taxon>
        <taxon>Pleosporineae</taxon>
        <taxon>Didymellaceae</taxon>
        <taxon>Didymella</taxon>
    </lineage>
</organism>
<feature type="region of interest" description="Disordered" evidence="1">
    <location>
        <begin position="1"/>
        <end position="48"/>
    </location>
</feature>
<dbReference type="GeneID" id="54344779"/>
<reference evidence="2" key="1">
    <citation type="journal article" date="2020" name="Stud. Mycol.">
        <title>101 Dothideomycetes genomes: a test case for predicting lifestyles and emergence of pathogens.</title>
        <authorList>
            <person name="Haridas S."/>
            <person name="Albert R."/>
            <person name="Binder M."/>
            <person name="Bloem J."/>
            <person name="Labutti K."/>
            <person name="Salamov A."/>
            <person name="Andreopoulos B."/>
            <person name="Baker S."/>
            <person name="Barry K."/>
            <person name="Bills G."/>
            <person name="Bluhm B."/>
            <person name="Cannon C."/>
            <person name="Castanera R."/>
            <person name="Culley D."/>
            <person name="Daum C."/>
            <person name="Ezra D."/>
            <person name="Gonzalez J."/>
            <person name="Henrissat B."/>
            <person name="Kuo A."/>
            <person name="Liang C."/>
            <person name="Lipzen A."/>
            <person name="Lutzoni F."/>
            <person name="Magnuson J."/>
            <person name="Mondo S."/>
            <person name="Nolan M."/>
            <person name="Ohm R."/>
            <person name="Pangilinan J."/>
            <person name="Park H.-J."/>
            <person name="Ramirez L."/>
            <person name="Alfaro M."/>
            <person name="Sun H."/>
            <person name="Tritt A."/>
            <person name="Yoshinaga Y."/>
            <person name="Zwiers L.-H."/>
            <person name="Turgeon B."/>
            <person name="Goodwin S."/>
            <person name="Spatafora J."/>
            <person name="Crous P."/>
            <person name="Grigoriev I."/>
        </authorList>
    </citation>
    <scope>NUCLEOTIDE SEQUENCE</scope>
    <source>
        <strain evidence="2">CBS 183.55</strain>
    </source>
</reference>
<evidence type="ECO:0008006" key="4">
    <source>
        <dbReference type="Google" id="ProtNLM"/>
    </source>
</evidence>
<dbReference type="Gene3D" id="3.40.50.300">
    <property type="entry name" value="P-loop containing nucleotide triphosphate hydrolases"/>
    <property type="match status" value="1"/>
</dbReference>
<dbReference type="RefSeq" id="XP_033442552.1">
    <property type="nucleotide sequence ID" value="XM_033587133.1"/>
</dbReference>
<sequence length="111" mass="11898">MAAQEGGNEGSNKDDEGDKDGLEGEEEEEEEEEENNNNNFSNTNIRKAMQQVLGQQDVGFRSAEQELALHAVIDGQTPLVVVLLTGGGKSLLFSVPACMDDAGVMVVVVPY</sequence>
<gene>
    <name evidence="2" type="ORF">M421DRAFT_10675</name>
</gene>
<feature type="compositionally biased region" description="Acidic residues" evidence="1">
    <location>
        <begin position="23"/>
        <end position="35"/>
    </location>
</feature>
<keyword evidence="3" id="KW-1185">Reference proteome</keyword>
<evidence type="ECO:0000313" key="2">
    <source>
        <dbReference type="EMBL" id="KAF1922298.1"/>
    </source>
</evidence>
<protein>
    <recommendedName>
        <fullName evidence="4">DEAD/DEAH box helicase domain-containing protein</fullName>
    </recommendedName>
</protein>
<feature type="compositionally biased region" description="Basic and acidic residues" evidence="1">
    <location>
        <begin position="11"/>
        <end position="22"/>
    </location>
</feature>
<accession>A0A6A5R568</accession>
<dbReference type="OrthoDB" id="3925403at2759"/>
<dbReference type="InterPro" id="IPR027417">
    <property type="entry name" value="P-loop_NTPase"/>
</dbReference>
<dbReference type="Proteomes" id="UP000800082">
    <property type="component" value="Unassembled WGS sequence"/>
</dbReference>
<proteinExistence type="predicted"/>
<dbReference type="AlphaFoldDB" id="A0A6A5R568"/>
<name>A0A6A5R568_9PLEO</name>
<dbReference type="SUPFAM" id="SSF52540">
    <property type="entry name" value="P-loop containing nucleoside triphosphate hydrolases"/>
    <property type="match status" value="1"/>
</dbReference>
<evidence type="ECO:0000256" key="1">
    <source>
        <dbReference type="SAM" id="MobiDB-lite"/>
    </source>
</evidence>
<evidence type="ECO:0000313" key="3">
    <source>
        <dbReference type="Proteomes" id="UP000800082"/>
    </source>
</evidence>